<evidence type="ECO:0000256" key="1">
    <source>
        <dbReference type="ARBA" id="ARBA00004123"/>
    </source>
</evidence>
<evidence type="ECO:0000313" key="5">
    <source>
        <dbReference type="Proteomes" id="UP000031443"/>
    </source>
</evidence>
<evidence type="ECO:0000313" key="4">
    <source>
        <dbReference type="EMBL" id="EMP41693.1"/>
    </source>
</evidence>
<dbReference type="GO" id="GO:0045944">
    <property type="term" value="P:positive regulation of transcription by RNA polymerase II"/>
    <property type="evidence" value="ECO:0007669"/>
    <property type="project" value="TreeGrafter"/>
</dbReference>
<protein>
    <submittedName>
        <fullName evidence="4">NFATC2-interacting protein</fullName>
    </submittedName>
</protein>
<dbReference type="Gene3D" id="3.10.20.90">
    <property type="entry name" value="Phosphatidylinositol 3-kinase Catalytic Subunit, Chain A, domain 1"/>
    <property type="match status" value="1"/>
</dbReference>
<dbReference type="PANTHER" id="PTHR47187">
    <property type="entry name" value="NFATC2-INTERACTING PROTEIN"/>
    <property type="match status" value="1"/>
</dbReference>
<dbReference type="PANTHER" id="PTHR47187:SF1">
    <property type="entry name" value="NFATC2-INTERACTING PROTEIN"/>
    <property type="match status" value="1"/>
</dbReference>
<evidence type="ECO:0000256" key="3">
    <source>
        <dbReference type="SAM" id="MobiDB-lite"/>
    </source>
</evidence>
<keyword evidence="2" id="KW-0539">Nucleus</keyword>
<name>M7CAJ7_CHEMY</name>
<accession>M7CAJ7</accession>
<dbReference type="AlphaFoldDB" id="M7CAJ7"/>
<comment type="subcellular location">
    <subcellularLocation>
        <location evidence="1">Nucleus</location>
    </subcellularLocation>
</comment>
<feature type="region of interest" description="Disordered" evidence="3">
    <location>
        <begin position="1"/>
        <end position="22"/>
    </location>
</feature>
<reference evidence="5" key="1">
    <citation type="journal article" date="2013" name="Nat. Genet.">
        <title>The draft genomes of soft-shell turtle and green sea turtle yield insights into the development and evolution of the turtle-specific body plan.</title>
        <authorList>
            <person name="Wang Z."/>
            <person name="Pascual-Anaya J."/>
            <person name="Zadissa A."/>
            <person name="Li W."/>
            <person name="Niimura Y."/>
            <person name="Huang Z."/>
            <person name="Li C."/>
            <person name="White S."/>
            <person name="Xiong Z."/>
            <person name="Fang D."/>
            <person name="Wang B."/>
            <person name="Ming Y."/>
            <person name="Chen Y."/>
            <person name="Zheng Y."/>
            <person name="Kuraku S."/>
            <person name="Pignatelli M."/>
            <person name="Herrero J."/>
            <person name="Beal K."/>
            <person name="Nozawa M."/>
            <person name="Li Q."/>
            <person name="Wang J."/>
            <person name="Zhang H."/>
            <person name="Yu L."/>
            <person name="Shigenobu S."/>
            <person name="Wang J."/>
            <person name="Liu J."/>
            <person name="Flicek P."/>
            <person name="Searle S."/>
            <person name="Wang J."/>
            <person name="Kuratani S."/>
            <person name="Yin Y."/>
            <person name="Aken B."/>
            <person name="Zhang G."/>
            <person name="Irie N."/>
        </authorList>
    </citation>
    <scope>NUCLEOTIDE SEQUENCE [LARGE SCALE GENOMIC DNA]</scope>
</reference>
<dbReference type="EMBL" id="KB486073">
    <property type="protein sequence ID" value="EMP41693.1"/>
    <property type="molecule type" value="Genomic_DNA"/>
</dbReference>
<organism evidence="4 5">
    <name type="scientific">Chelonia mydas</name>
    <name type="common">Green sea-turtle</name>
    <name type="synonym">Chelonia agassizi</name>
    <dbReference type="NCBI Taxonomy" id="8469"/>
    <lineage>
        <taxon>Eukaryota</taxon>
        <taxon>Metazoa</taxon>
        <taxon>Chordata</taxon>
        <taxon>Craniata</taxon>
        <taxon>Vertebrata</taxon>
        <taxon>Euteleostomi</taxon>
        <taxon>Archelosauria</taxon>
        <taxon>Testudinata</taxon>
        <taxon>Testudines</taxon>
        <taxon>Cryptodira</taxon>
        <taxon>Durocryptodira</taxon>
        <taxon>Americhelydia</taxon>
        <taxon>Chelonioidea</taxon>
        <taxon>Cheloniidae</taxon>
        <taxon>Chelonia</taxon>
    </lineage>
</organism>
<gene>
    <name evidence="4" type="ORF">UY3_01053</name>
</gene>
<dbReference type="Proteomes" id="UP000031443">
    <property type="component" value="Unassembled WGS sequence"/>
</dbReference>
<proteinExistence type="predicted"/>
<keyword evidence="5" id="KW-1185">Reference proteome</keyword>
<evidence type="ECO:0000256" key="2">
    <source>
        <dbReference type="ARBA" id="ARBA00023242"/>
    </source>
</evidence>
<dbReference type="InterPro" id="IPR052324">
    <property type="entry name" value="NFATC2-Int_DNA_Repair"/>
</dbReference>
<dbReference type="STRING" id="8469.M7CAJ7"/>
<sequence length="127" mass="13401">MAHGNPEWEGGTECGENVSRGSREAELGLAGVQFSTRTSGGKGTLAAPVSTARWAMTSLSQPLQAVVEHMAGRLQVRPEQILLLLRDVELPPSSTPQGLGLGVADIIGTRTPEQLGMEPDDVIEAWA</sequence>
<dbReference type="GO" id="GO:0005634">
    <property type="term" value="C:nucleus"/>
    <property type="evidence" value="ECO:0007669"/>
    <property type="project" value="UniProtKB-SubCell"/>
</dbReference>